<feature type="chain" id="PRO_5015467987" evidence="1">
    <location>
        <begin position="19"/>
        <end position="389"/>
    </location>
</feature>
<organism evidence="2 3">
    <name type="scientific">Neolewinella xylanilytica</name>
    <dbReference type="NCBI Taxonomy" id="1514080"/>
    <lineage>
        <taxon>Bacteria</taxon>
        <taxon>Pseudomonadati</taxon>
        <taxon>Bacteroidota</taxon>
        <taxon>Saprospiria</taxon>
        <taxon>Saprospirales</taxon>
        <taxon>Lewinellaceae</taxon>
        <taxon>Neolewinella</taxon>
    </lineage>
</organism>
<evidence type="ECO:0000256" key="1">
    <source>
        <dbReference type="SAM" id="SignalP"/>
    </source>
</evidence>
<keyword evidence="2" id="KW-0378">Hydrolase</keyword>
<evidence type="ECO:0000313" key="2">
    <source>
        <dbReference type="EMBL" id="PPK88233.1"/>
    </source>
</evidence>
<comment type="caution">
    <text evidence="2">The sequence shown here is derived from an EMBL/GenBank/DDBJ whole genome shotgun (WGS) entry which is preliminary data.</text>
</comment>
<accession>A0A2S6I9Q9</accession>
<dbReference type="Gene3D" id="2.60.40.1120">
    <property type="entry name" value="Carboxypeptidase-like, regulatory domain"/>
    <property type="match status" value="1"/>
</dbReference>
<dbReference type="EMBL" id="PTJC01000005">
    <property type="protein sequence ID" value="PPK88233.1"/>
    <property type="molecule type" value="Genomic_DNA"/>
</dbReference>
<sequence>MFSIVRLFPLAILALLSAALPGQETLFGRVLDSLSREAVPFATVYFDGTTVGTTTADDGSYRLPLSAVTLPATVVVTHLNYRTASRTATSAGPTEDWLLTPAANEIAAVEVGDRNNRAKNVAEFRERFLGTEEWSRGARLQFTDRLRFDRHYETDTLRNADVLVKQYGLPDDLRNVAWAIDGKTLTFDRAVDLRASSTGTLEADVPMLGYRVRVNLEHFVVNYAAGSTYGLGTYYFEPYEGRQGKARPKHRRNRQRAFYASSQHFLRSLYANDLGANGFATYEMIDGKARPIDLLSYLEARSDGEMAFQGLENRQITILYFHDRKGLPLPPDRRKRAAYLTSVMVIGGPEATFRADGTLGNSPIGFGGAMGASEVSRMLPSNYSPADSD</sequence>
<evidence type="ECO:0000313" key="3">
    <source>
        <dbReference type="Proteomes" id="UP000237662"/>
    </source>
</evidence>
<feature type="signal peptide" evidence="1">
    <location>
        <begin position="1"/>
        <end position="18"/>
    </location>
</feature>
<dbReference type="Pfam" id="PF13715">
    <property type="entry name" value="CarbopepD_reg_2"/>
    <property type="match status" value="1"/>
</dbReference>
<keyword evidence="3" id="KW-1185">Reference proteome</keyword>
<dbReference type="OrthoDB" id="1223654at2"/>
<protein>
    <submittedName>
        <fullName evidence="2">Carboxypeptidase-like protein</fullName>
    </submittedName>
</protein>
<gene>
    <name evidence="2" type="ORF">CLV84_1198</name>
</gene>
<dbReference type="SUPFAM" id="SSF49464">
    <property type="entry name" value="Carboxypeptidase regulatory domain-like"/>
    <property type="match status" value="1"/>
</dbReference>
<dbReference type="AlphaFoldDB" id="A0A2S6I9Q9"/>
<dbReference type="GO" id="GO:0004180">
    <property type="term" value="F:carboxypeptidase activity"/>
    <property type="evidence" value="ECO:0007669"/>
    <property type="project" value="UniProtKB-KW"/>
</dbReference>
<name>A0A2S6I9Q9_9BACT</name>
<dbReference type="Proteomes" id="UP000237662">
    <property type="component" value="Unassembled WGS sequence"/>
</dbReference>
<dbReference type="InterPro" id="IPR008969">
    <property type="entry name" value="CarboxyPept-like_regulatory"/>
</dbReference>
<keyword evidence="2" id="KW-0645">Protease</keyword>
<keyword evidence="2" id="KW-0121">Carboxypeptidase</keyword>
<dbReference type="RefSeq" id="WP_104418798.1">
    <property type="nucleotide sequence ID" value="NZ_PTJC01000005.1"/>
</dbReference>
<keyword evidence="1" id="KW-0732">Signal</keyword>
<reference evidence="2 3" key="1">
    <citation type="submission" date="2018-02" db="EMBL/GenBank/DDBJ databases">
        <title>Genomic Encyclopedia of Archaeal and Bacterial Type Strains, Phase II (KMG-II): from individual species to whole genera.</title>
        <authorList>
            <person name="Goeker M."/>
        </authorList>
    </citation>
    <scope>NUCLEOTIDE SEQUENCE [LARGE SCALE GENOMIC DNA]</scope>
    <source>
        <strain evidence="2 3">DSM 29526</strain>
    </source>
</reference>
<proteinExistence type="predicted"/>